<feature type="compositionally biased region" description="Basic residues" evidence="1">
    <location>
        <begin position="1"/>
        <end position="15"/>
    </location>
</feature>
<proteinExistence type="predicted"/>
<feature type="compositionally biased region" description="Polar residues" evidence="1">
    <location>
        <begin position="306"/>
        <end position="331"/>
    </location>
</feature>
<dbReference type="AlphaFoldDB" id="A0A0D6ZZ04"/>
<reference evidence="2 3" key="1">
    <citation type="journal article" date="2015" name="Fungal Genet. Biol.">
        <title>Evolution of novel wood decay mechanisms in Agaricales revealed by the genome sequences of Fistulina hepatica and Cylindrobasidium torrendii.</title>
        <authorList>
            <person name="Floudas D."/>
            <person name="Held B.W."/>
            <person name="Riley R."/>
            <person name="Nagy L.G."/>
            <person name="Koehler G."/>
            <person name="Ransdell A.S."/>
            <person name="Younus H."/>
            <person name="Chow J."/>
            <person name="Chiniquy J."/>
            <person name="Lipzen A."/>
            <person name="Tritt A."/>
            <person name="Sun H."/>
            <person name="Haridas S."/>
            <person name="LaButti K."/>
            <person name="Ohm R.A."/>
            <person name="Kues U."/>
            <person name="Blanchette R.A."/>
            <person name="Grigoriev I.V."/>
            <person name="Minto R.E."/>
            <person name="Hibbett D.S."/>
        </authorList>
    </citation>
    <scope>NUCLEOTIDE SEQUENCE [LARGE SCALE GENOMIC DNA]</scope>
    <source>
        <strain evidence="2 3">ATCC 64428</strain>
    </source>
</reference>
<feature type="compositionally biased region" description="Polar residues" evidence="1">
    <location>
        <begin position="159"/>
        <end position="168"/>
    </location>
</feature>
<feature type="region of interest" description="Disordered" evidence="1">
    <location>
        <begin position="452"/>
        <end position="504"/>
    </location>
</feature>
<feature type="compositionally biased region" description="Low complexity" evidence="1">
    <location>
        <begin position="31"/>
        <end position="40"/>
    </location>
</feature>
<feature type="compositionally biased region" description="Acidic residues" evidence="1">
    <location>
        <begin position="461"/>
        <end position="471"/>
    </location>
</feature>
<keyword evidence="3" id="KW-1185">Reference proteome</keyword>
<feature type="region of interest" description="Disordered" evidence="1">
    <location>
        <begin position="1"/>
        <end position="273"/>
    </location>
</feature>
<feature type="compositionally biased region" description="Basic and acidic residues" evidence="1">
    <location>
        <begin position="418"/>
        <end position="427"/>
    </location>
</feature>
<feature type="compositionally biased region" description="Low complexity" evidence="1">
    <location>
        <begin position="52"/>
        <end position="64"/>
    </location>
</feature>
<name>A0A0D6ZZ04_9AGAR</name>
<evidence type="ECO:0000313" key="2">
    <source>
        <dbReference type="EMBL" id="KIY43042.1"/>
    </source>
</evidence>
<gene>
    <name evidence="2" type="ORF">FISHEDRAFT_78903</name>
</gene>
<feature type="compositionally biased region" description="Basic and acidic residues" evidence="1">
    <location>
        <begin position="195"/>
        <end position="239"/>
    </location>
</feature>
<feature type="region of interest" description="Disordered" evidence="1">
    <location>
        <begin position="388"/>
        <end position="434"/>
    </location>
</feature>
<dbReference type="Proteomes" id="UP000054144">
    <property type="component" value="Unassembled WGS sequence"/>
</dbReference>
<accession>A0A0D6ZZ04</accession>
<dbReference type="EMBL" id="KN882142">
    <property type="protein sequence ID" value="KIY43042.1"/>
    <property type="molecule type" value="Genomic_DNA"/>
</dbReference>
<organism evidence="2 3">
    <name type="scientific">Fistulina hepatica ATCC 64428</name>
    <dbReference type="NCBI Taxonomy" id="1128425"/>
    <lineage>
        <taxon>Eukaryota</taxon>
        <taxon>Fungi</taxon>
        <taxon>Dikarya</taxon>
        <taxon>Basidiomycota</taxon>
        <taxon>Agaricomycotina</taxon>
        <taxon>Agaricomycetes</taxon>
        <taxon>Agaricomycetidae</taxon>
        <taxon>Agaricales</taxon>
        <taxon>Fistulinaceae</taxon>
        <taxon>Fistulina</taxon>
    </lineage>
</organism>
<feature type="compositionally biased region" description="Polar residues" evidence="1">
    <location>
        <begin position="480"/>
        <end position="490"/>
    </location>
</feature>
<dbReference type="OrthoDB" id="3267748at2759"/>
<protein>
    <submittedName>
        <fullName evidence="2">Uncharacterized protein</fullName>
    </submittedName>
</protein>
<sequence length="550" mass="60414">MVAQGRRKVPARRGRANSAPATTPDRRESPLSTLTTSTSLAEIPISPPARGDSASDSSALTSLLDEFRRAGVMPGPEAQPFGSSLPGEARDNPVNQDVSMVNRPSDPPYQPQPSVSSAGKRGSERETMHARPSTRSVHFESMGMESAPAREDREGGDSLVTSRQSRNTDVIDDEINIHSIDLQQSNFPQSARKSVGIEKRGRGDGRAASGEHDMHENLHVMRDPECEDRQSVDDRESDGHNSVTDSEDDRSVSKHTRRKGKGPDLQNLGQVGLTDAEVDPETQAKMLANFKKELHKVSGGALTPRPSGSRTRNESPTQSDTSTGNHVNSEQDNNRNHRTRMKGRTLWDAIETLRAEIVSMQEFMLRQQVLTDALLAAQLQDATNAYDREHEKDVGGASSESNNTPSKKKTGGNPPPGARKERFERTRPSRNINLNAAWRKHMEYTRTLCHADREEVLPDGGDPDGDSSDEDSPPRDSHTPGLTGSGSQSLVGRPSRLKPIPPEIYTGVDNDEYFWKYVQEANQYLEDGNVPPHRQVDIAARFVSGKAEGF</sequence>
<feature type="compositionally biased region" description="Polar residues" evidence="1">
    <location>
        <begin position="181"/>
        <end position="192"/>
    </location>
</feature>
<evidence type="ECO:0000256" key="1">
    <source>
        <dbReference type="SAM" id="MobiDB-lite"/>
    </source>
</evidence>
<evidence type="ECO:0000313" key="3">
    <source>
        <dbReference type="Proteomes" id="UP000054144"/>
    </source>
</evidence>
<feature type="region of interest" description="Disordered" evidence="1">
    <location>
        <begin position="295"/>
        <end position="340"/>
    </location>
</feature>